<dbReference type="EMBL" id="KU167098">
    <property type="protein sequence ID" value="AMP43431.1"/>
    <property type="molecule type" value="Genomic_DNA"/>
</dbReference>
<dbReference type="EMBL" id="KU167098">
    <property type="protein sequence ID" value="AMP43464.1"/>
    <property type="molecule type" value="Genomic_DNA"/>
</dbReference>
<geneLocation type="plastid" evidence="1"/>
<organism evidence="1">
    <name type="scientific">Scherffelia dubia</name>
    <name type="common">Green alga</name>
    <name type="synonym">Chlamydomonas dubia</name>
    <dbReference type="NCBI Taxonomy" id="3190"/>
    <lineage>
        <taxon>Eukaryota</taxon>
        <taxon>Viridiplantae</taxon>
        <taxon>Chlorophyta</taxon>
        <taxon>core chlorophytes</taxon>
        <taxon>Chlorodendrophyceae</taxon>
        <taxon>Chlorodendrales</taxon>
        <taxon>Chlorodendraceae</taxon>
        <taxon>Scherffelia</taxon>
    </lineage>
</organism>
<sequence>MKIHPQNFQLLELMGFKFVACSGKYMRPALVELHEIKLYEGLVDHLRSCQRGSIKLIILQGFCVYHLYRHKDTRLTSDPVETLYNYCLSRGFLVNRTPNGIDLFMRTDDFNKKKTKFQRFVA</sequence>
<accession>A0A142BYH2</accession>
<keyword evidence="1" id="KW-0934">Plastid</keyword>
<gene>
    <name evidence="1" type="primary">orf122</name>
</gene>
<protein>
    <submittedName>
        <fullName evidence="1">Uncharacterized protein</fullName>
    </submittedName>
</protein>
<dbReference type="RefSeq" id="YP_009241524.1">
    <property type="nucleotide sequence ID" value="NC_029807.1"/>
</dbReference>
<evidence type="ECO:0000313" key="1">
    <source>
        <dbReference type="EMBL" id="AMP43464.1"/>
    </source>
</evidence>
<dbReference type="RefSeq" id="YP_009241557.1">
    <property type="nucleotide sequence ID" value="NC_029807.1"/>
</dbReference>
<dbReference type="GeneID" id="27210111"/>
<reference evidence="1" key="1">
    <citation type="journal article" date="2016" name="PLoS ONE">
        <title>Distinctive Architecture of the Chloroplast Genome in the Chlorodendrophycean Green Algae Scherffelia dubia and Tetraselmis sp. CCMP 881.</title>
        <authorList>
            <person name="Turmel M."/>
            <person name="de Cambiaire J.C."/>
            <person name="Otis C."/>
            <person name="Lemieux C."/>
        </authorList>
    </citation>
    <scope>NUCLEOTIDE SEQUENCE</scope>
</reference>
<name>A0A142BYH2_SCHDU</name>
<dbReference type="GeneID" id="27210050"/>
<proteinExistence type="predicted"/>
<dbReference type="AlphaFoldDB" id="A0A142BYH2"/>